<evidence type="ECO:0000256" key="1">
    <source>
        <dbReference type="ARBA" id="ARBA00001954"/>
    </source>
</evidence>
<organism evidence="14 15">
    <name type="scientific">Aquibaculum arenosum</name>
    <dbReference type="NCBI Taxonomy" id="3032591"/>
    <lineage>
        <taxon>Bacteria</taxon>
        <taxon>Pseudomonadati</taxon>
        <taxon>Pseudomonadota</taxon>
        <taxon>Alphaproteobacteria</taxon>
        <taxon>Rhodospirillales</taxon>
        <taxon>Rhodovibrionaceae</taxon>
        <taxon>Aquibaculum</taxon>
    </lineage>
</organism>
<dbReference type="PANTHER" id="PTHR47990">
    <property type="entry name" value="2-OXOGLUTARATE (2OG) AND FE(II)-DEPENDENT OXYGENASE SUPERFAMILY PROTEIN-RELATED"/>
    <property type="match status" value="1"/>
</dbReference>
<dbReference type="InterPro" id="IPR026992">
    <property type="entry name" value="DIOX_N"/>
</dbReference>
<comment type="similarity">
    <text evidence="11">Belongs to the iron/ascorbate-dependent oxidoreductase family.</text>
</comment>
<reference evidence="14 15" key="1">
    <citation type="submission" date="2023-03" db="EMBL/GenBank/DDBJ databases">
        <title>Fodinicurvata sp. CAU 1616 isolated from sea sendiment.</title>
        <authorList>
            <person name="Kim W."/>
        </authorList>
    </citation>
    <scope>NUCLEOTIDE SEQUENCE [LARGE SCALE GENOMIC DNA]</scope>
    <source>
        <strain evidence="14 15">CAU 1616</strain>
    </source>
</reference>
<evidence type="ECO:0000256" key="5">
    <source>
        <dbReference type="ARBA" id="ARBA00019045"/>
    </source>
</evidence>
<evidence type="ECO:0000256" key="4">
    <source>
        <dbReference type="ARBA" id="ARBA00012531"/>
    </source>
</evidence>
<comment type="caution">
    <text evidence="14">The sequence shown here is derived from an EMBL/GenBank/DDBJ whole genome shotgun (WGS) entry which is preliminary data.</text>
</comment>
<dbReference type="Gene3D" id="2.60.120.330">
    <property type="entry name" value="B-lactam Antibiotic, Isopenicillin N Synthase, Chain"/>
    <property type="match status" value="1"/>
</dbReference>
<dbReference type="EC" id="1.14.20.7" evidence="3"/>
<accession>A0ABT5YJT5</accession>
<proteinExistence type="inferred from homology"/>
<feature type="compositionally biased region" description="Basic and acidic residues" evidence="12">
    <location>
        <begin position="106"/>
        <end position="127"/>
    </location>
</feature>
<evidence type="ECO:0000256" key="10">
    <source>
        <dbReference type="ARBA" id="ARBA00049359"/>
    </source>
</evidence>
<keyword evidence="11" id="KW-0408">Iron</keyword>
<evidence type="ECO:0000256" key="11">
    <source>
        <dbReference type="RuleBase" id="RU003682"/>
    </source>
</evidence>
<evidence type="ECO:0000256" key="12">
    <source>
        <dbReference type="SAM" id="MobiDB-lite"/>
    </source>
</evidence>
<evidence type="ECO:0000259" key="13">
    <source>
        <dbReference type="PROSITE" id="PS51471"/>
    </source>
</evidence>
<evidence type="ECO:0000256" key="6">
    <source>
        <dbReference type="ARBA" id="ARBA00022666"/>
    </source>
</evidence>
<dbReference type="EMBL" id="JARHUD010000002">
    <property type="protein sequence ID" value="MDF2095206.1"/>
    <property type="molecule type" value="Genomic_DNA"/>
</dbReference>
<keyword evidence="11" id="KW-0479">Metal-binding</keyword>
<dbReference type="Pfam" id="PF14226">
    <property type="entry name" value="DIOX_N"/>
    <property type="match status" value="1"/>
</dbReference>
<evidence type="ECO:0000313" key="14">
    <source>
        <dbReference type="EMBL" id="MDF2095206.1"/>
    </source>
</evidence>
<gene>
    <name evidence="14" type="ORF">P2G67_04370</name>
</gene>
<dbReference type="Pfam" id="PF03171">
    <property type="entry name" value="2OG-FeII_Oxy"/>
    <property type="match status" value="1"/>
</dbReference>
<evidence type="ECO:0000256" key="9">
    <source>
        <dbReference type="ARBA" id="ARBA00047725"/>
    </source>
</evidence>
<dbReference type="PROSITE" id="PS51471">
    <property type="entry name" value="FE2OG_OXY"/>
    <property type="match status" value="1"/>
</dbReference>
<dbReference type="EC" id="1.13.12.19" evidence="4"/>
<comment type="pathway">
    <text evidence="2">Alkene biosynthesis; ethylene biosynthesis via 2-oxoglutarate.</text>
</comment>
<protein>
    <recommendedName>
        <fullName evidence="5">2-oxoglutarate-dependent ethylene/succinate-forming enzyme</fullName>
        <ecNumber evidence="4">1.13.12.19</ecNumber>
        <ecNumber evidence="3">1.14.20.7</ecNumber>
    </recommendedName>
    <alternativeName>
        <fullName evidence="7">2-oxoglutarate dioxygenase (ethylene-forming)</fullName>
    </alternativeName>
    <alternativeName>
        <fullName evidence="8">2-oxoglutarate/L-arginine monooxygenase/decarboxylase (succinate-forming)</fullName>
    </alternativeName>
</protein>
<evidence type="ECO:0000256" key="7">
    <source>
        <dbReference type="ARBA" id="ARBA00031011"/>
    </source>
</evidence>
<comment type="cofactor">
    <cofactor evidence="1">
        <name>Fe(2+)</name>
        <dbReference type="ChEBI" id="CHEBI:29033"/>
    </cofactor>
</comment>
<dbReference type="InterPro" id="IPR005123">
    <property type="entry name" value="Oxoglu/Fe-dep_dioxygenase_dom"/>
</dbReference>
<sequence length="334" mass="36825">MIPLIDIASLFASDSQIRRETDRAIMAAAQDSGFMVVTGLGAEGGADPDCRSELLRFFTLPQQAKTPLSRRKFAPDNPNVYRGYFPVQEGQATCKEGIDIGPDLLDPQRRKADDPLREATPLPEERDLPGWRASAADYFAAMEATGAALMASIARGLGLPESTFAPYFEQGISTLRLLRYPPRLLGSAELRDPELSVEDRGERRLLAGKAHVDSGFVTLLQQHGVSGLQAQLPDGSWHDVPPQEGGLVVNFGKLLERWTGGRIRATPHRILANEAERFSIPFFYEPAAEARIAPLPLAQAERFEPFVYGDHLWSAMTRFIEFQGLENLRPAQAA</sequence>
<evidence type="ECO:0000313" key="15">
    <source>
        <dbReference type="Proteomes" id="UP001215503"/>
    </source>
</evidence>
<keyword evidence="15" id="KW-1185">Reference proteome</keyword>
<comment type="catalytic activity">
    <reaction evidence="9">
        <text>2-oxoglutarate + O2 + 2 H(+) = ethene + 3 CO2 + H2O</text>
        <dbReference type="Rhea" id="RHEA:31523"/>
        <dbReference type="ChEBI" id="CHEBI:15377"/>
        <dbReference type="ChEBI" id="CHEBI:15378"/>
        <dbReference type="ChEBI" id="CHEBI:15379"/>
        <dbReference type="ChEBI" id="CHEBI:16526"/>
        <dbReference type="ChEBI" id="CHEBI:16810"/>
        <dbReference type="ChEBI" id="CHEBI:18153"/>
        <dbReference type="EC" id="1.13.12.19"/>
    </reaction>
</comment>
<keyword evidence="11" id="KW-0560">Oxidoreductase</keyword>
<dbReference type="RefSeq" id="WP_275820406.1">
    <property type="nucleotide sequence ID" value="NZ_JARHUD010000002.1"/>
</dbReference>
<evidence type="ECO:0000256" key="8">
    <source>
        <dbReference type="ARBA" id="ARBA00031282"/>
    </source>
</evidence>
<dbReference type="InterPro" id="IPR027443">
    <property type="entry name" value="IPNS-like_sf"/>
</dbReference>
<feature type="domain" description="Fe2OG dioxygenase" evidence="13">
    <location>
        <begin position="171"/>
        <end position="286"/>
    </location>
</feature>
<evidence type="ECO:0000256" key="2">
    <source>
        <dbReference type="ARBA" id="ARBA00004767"/>
    </source>
</evidence>
<dbReference type="SUPFAM" id="SSF51197">
    <property type="entry name" value="Clavaminate synthase-like"/>
    <property type="match status" value="1"/>
</dbReference>
<dbReference type="InterPro" id="IPR044861">
    <property type="entry name" value="IPNS-like_FE2OG_OXY"/>
</dbReference>
<dbReference type="PRINTS" id="PR00682">
    <property type="entry name" value="IPNSYNTHASE"/>
</dbReference>
<comment type="catalytic activity">
    <reaction evidence="10">
        <text>L-arginine + 2-oxoglutarate + O2 = guanidine + L-glutamate 5-semialdehyde + succinate + CO2</text>
        <dbReference type="Rhea" id="RHEA:31535"/>
        <dbReference type="ChEBI" id="CHEBI:15379"/>
        <dbReference type="ChEBI" id="CHEBI:16526"/>
        <dbReference type="ChEBI" id="CHEBI:16810"/>
        <dbReference type="ChEBI" id="CHEBI:30031"/>
        <dbReference type="ChEBI" id="CHEBI:30087"/>
        <dbReference type="ChEBI" id="CHEBI:32682"/>
        <dbReference type="ChEBI" id="CHEBI:58066"/>
        <dbReference type="EC" id="1.14.20.7"/>
    </reaction>
</comment>
<dbReference type="InterPro" id="IPR050231">
    <property type="entry name" value="Iron_ascorbate_oxido_reductase"/>
</dbReference>
<keyword evidence="6" id="KW-0266">Ethylene biosynthesis</keyword>
<evidence type="ECO:0000256" key="3">
    <source>
        <dbReference type="ARBA" id="ARBA00012293"/>
    </source>
</evidence>
<feature type="region of interest" description="Disordered" evidence="12">
    <location>
        <begin position="101"/>
        <end position="127"/>
    </location>
</feature>
<name>A0ABT5YJT5_9PROT</name>
<dbReference type="Proteomes" id="UP001215503">
    <property type="component" value="Unassembled WGS sequence"/>
</dbReference>